<dbReference type="EMBL" id="EU972943">
    <property type="protein sequence ID" value="ACG45061.1"/>
    <property type="molecule type" value="mRNA"/>
</dbReference>
<reference evidence="4" key="1">
    <citation type="journal article" date="2009" name="Plant Mol. Biol.">
        <title>Insights into corn genes derived from large-scale cDNA sequencing.</title>
        <authorList>
            <person name="Alexandrov N.N."/>
            <person name="Brover V.V."/>
            <person name="Freidin S."/>
            <person name="Troukhan M.E."/>
            <person name="Tatarinova T.V."/>
            <person name="Zhang H."/>
            <person name="Swaller T.J."/>
            <person name="Lu Y.P."/>
            <person name="Bouck J."/>
            <person name="Flavell R.B."/>
            <person name="Feldmann K.A."/>
        </authorList>
    </citation>
    <scope>NUCLEOTIDE SEQUENCE</scope>
</reference>
<name>B6TEN2_MAIZE</name>
<feature type="compositionally biased region" description="Low complexity" evidence="2">
    <location>
        <begin position="89"/>
        <end position="107"/>
    </location>
</feature>
<evidence type="ECO:0000313" key="4">
    <source>
        <dbReference type="EMBL" id="ACG35565.1"/>
    </source>
</evidence>
<keyword evidence="3" id="KW-0472">Membrane</keyword>
<dbReference type="OrthoDB" id="415825at2759"/>
<sequence>MADPLVRARPKRKKVLADYLVRLRWIPALFVALPISALIYLSVFLVNTWSAMKSEKRRQKEHQENVERVVKRLKERDPKRDVSASLGWVSTRESVSTSSSTEEAAVRTSRRKM</sequence>
<dbReference type="KEGG" id="zma:113633878"/>
<dbReference type="AlphaFoldDB" id="B6TEN2"/>
<dbReference type="ExpressionAtlas" id="B6TEN2">
    <property type="expression patterns" value="baseline and differential"/>
</dbReference>
<dbReference type="InterPro" id="IPR040165">
    <property type="entry name" value="Diminuto-like"/>
</dbReference>
<feature type="region of interest" description="Disordered" evidence="2">
    <location>
        <begin position="89"/>
        <end position="113"/>
    </location>
</feature>
<protein>
    <recommendedName>
        <fullName evidence="5">Transmembrane protein</fullName>
    </recommendedName>
</protein>
<evidence type="ECO:0008006" key="5">
    <source>
        <dbReference type="Google" id="ProtNLM"/>
    </source>
</evidence>
<dbReference type="PANTHER" id="PTHR10801">
    <property type="entry name" value="24-DEHYDROCHOLESTEROL REDUCTASE"/>
    <property type="match status" value="1"/>
</dbReference>
<feature type="transmembrane region" description="Helical" evidence="3">
    <location>
        <begin position="25"/>
        <end position="49"/>
    </location>
</feature>
<organism evidence="4">
    <name type="scientific">Zea mays</name>
    <name type="common">Maize</name>
    <dbReference type="NCBI Taxonomy" id="4577"/>
    <lineage>
        <taxon>Eukaryota</taxon>
        <taxon>Viridiplantae</taxon>
        <taxon>Streptophyta</taxon>
        <taxon>Embryophyta</taxon>
        <taxon>Tracheophyta</taxon>
        <taxon>Spermatophyta</taxon>
        <taxon>Magnoliopsida</taxon>
        <taxon>Liliopsida</taxon>
        <taxon>Poales</taxon>
        <taxon>Poaceae</taxon>
        <taxon>PACMAD clade</taxon>
        <taxon>Panicoideae</taxon>
        <taxon>Andropogonodae</taxon>
        <taxon>Andropogoneae</taxon>
        <taxon>Tripsacinae</taxon>
        <taxon>Zea</taxon>
    </lineage>
</organism>
<proteinExistence type="evidence at transcript level"/>
<keyword evidence="1" id="KW-0560">Oxidoreductase</keyword>
<evidence type="ECO:0000256" key="3">
    <source>
        <dbReference type="SAM" id="Phobius"/>
    </source>
</evidence>
<dbReference type="RefSeq" id="NP_001143805.1">
    <property type="nucleotide sequence ID" value="NM_001150333.1"/>
</dbReference>
<dbReference type="GO" id="GO:0016491">
    <property type="term" value="F:oxidoreductase activity"/>
    <property type="evidence" value="ECO:0007669"/>
    <property type="project" value="UniProtKB-KW"/>
</dbReference>
<accession>B6TEN2</accession>
<dbReference type="PANTHER" id="PTHR10801:SF0">
    <property type="entry name" value="DELTA(24)-STEROL REDUCTASE"/>
    <property type="match status" value="1"/>
</dbReference>
<dbReference type="GeneID" id="113633878"/>
<keyword evidence="3" id="KW-0812">Transmembrane</keyword>
<dbReference type="EMBL" id="EU963447">
    <property type="protein sequence ID" value="ACG35565.1"/>
    <property type="molecule type" value="mRNA"/>
</dbReference>
<keyword evidence="3" id="KW-1133">Transmembrane helix</keyword>
<evidence type="ECO:0000256" key="1">
    <source>
        <dbReference type="ARBA" id="ARBA00023002"/>
    </source>
</evidence>
<evidence type="ECO:0000256" key="2">
    <source>
        <dbReference type="SAM" id="MobiDB-lite"/>
    </source>
</evidence>